<dbReference type="EMBL" id="QRYW01000004">
    <property type="protein sequence ID" value="RGV30025.1"/>
    <property type="molecule type" value="Genomic_DNA"/>
</dbReference>
<dbReference type="InterPro" id="IPR004447">
    <property type="entry name" value="Peptidase_S41A"/>
</dbReference>
<dbReference type="CDD" id="cd06782">
    <property type="entry name" value="cpPDZ_CPP-like"/>
    <property type="match status" value="1"/>
</dbReference>
<sequence>MKTKRILLVGIAFISITLGLTALRNDDKSFEISKQLNIYATLFRDVNMFYVDEVNPGDLVTTGIKAMLKSLDPYTVYYPESEMEDVKLMTTGEYAGIGSVISKKGDQVIIREPYKDSPADKAGLLPGDIILAIDGISVKGKNTEEVSTLLKGQPGKEITIKVQREFETKPLEKKAIREKIQLPSVPYSGMVNDTTGYIYLTSFTDKSAADVRSAIISLKNKGASSLILDLRGNSGGLLDQAVEIVNFFVPKNSKIVDTKGKVKQWDKEYTAKNNPIVPDMPLVVLIDRGSASASEIVSGALQDLDRAVLIGERSYGKGLVQTVRDLAYNTKLKVTTAKYYIPSGRCIQALDYSHRNPDGSVGKVPDSLISEFKTQSGRKVYDGGGISPDIKITPEDYARITQELVLQDLTFDFINSYALRHPNIAPINEFKITDEIYNEFKTYLKEKKFSYETESQQILNKLIEAAKAEKYYDTAKEQIAALENDFTHSIDRDMDLFKDEITSFLTEQFIQRYYYLQGVIEYKVQHDQEVAKAVEVLNDKEVYRNTLKPVK</sequence>
<evidence type="ECO:0000313" key="10">
    <source>
        <dbReference type="Proteomes" id="UP000283426"/>
    </source>
</evidence>
<reference evidence="10 11" key="1">
    <citation type="submission" date="2018-08" db="EMBL/GenBank/DDBJ databases">
        <title>A genome reference for cultivated species of the human gut microbiota.</title>
        <authorList>
            <person name="Zou Y."/>
            <person name="Xue W."/>
            <person name="Luo G."/>
        </authorList>
    </citation>
    <scope>NUCLEOTIDE SEQUENCE [LARGE SCALE GENOMIC DNA]</scope>
    <source>
        <strain evidence="9 10">AF14-6AC</strain>
        <strain evidence="8 11">AF16-14</strain>
    </source>
</reference>
<dbReference type="SMART" id="SM00228">
    <property type="entry name" value="PDZ"/>
    <property type="match status" value="1"/>
</dbReference>
<dbReference type="AlphaFoldDB" id="A0A1Y3YNE8"/>
<dbReference type="InterPro" id="IPR041489">
    <property type="entry name" value="PDZ_6"/>
</dbReference>
<dbReference type="Gene3D" id="2.30.42.10">
    <property type="match status" value="1"/>
</dbReference>
<evidence type="ECO:0000259" key="6">
    <source>
        <dbReference type="PROSITE" id="PS50106"/>
    </source>
</evidence>
<dbReference type="Gene3D" id="3.90.226.10">
    <property type="entry name" value="2-enoyl-CoA Hydratase, Chain A, domain 1"/>
    <property type="match status" value="1"/>
</dbReference>
<evidence type="ECO:0000256" key="2">
    <source>
        <dbReference type="ARBA" id="ARBA00022670"/>
    </source>
</evidence>
<dbReference type="SMART" id="SM00245">
    <property type="entry name" value="TSPc"/>
    <property type="match status" value="1"/>
</dbReference>
<dbReference type="NCBIfam" id="TIGR00225">
    <property type="entry name" value="prc"/>
    <property type="match status" value="1"/>
</dbReference>
<gene>
    <name evidence="9" type="ORF">DWW24_02605</name>
    <name evidence="8" type="ORF">DWW57_09725</name>
    <name evidence="7" type="ORF">L0P03_18395</name>
</gene>
<dbReference type="PANTHER" id="PTHR32060">
    <property type="entry name" value="TAIL-SPECIFIC PROTEASE"/>
    <property type="match status" value="1"/>
</dbReference>
<feature type="domain" description="PDZ" evidence="6">
    <location>
        <begin position="85"/>
        <end position="151"/>
    </location>
</feature>
<dbReference type="RefSeq" id="WP_013612900.1">
    <property type="nucleotide sequence ID" value="NZ_BAABYK010000001.1"/>
</dbReference>
<dbReference type="EMBL" id="QRYC01000011">
    <property type="protein sequence ID" value="RGU56284.1"/>
    <property type="molecule type" value="Genomic_DNA"/>
</dbReference>
<dbReference type="Proteomes" id="UP000284243">
    <property type="component" value="Unassembled WGS sequence"/>
</dbReference>
<keyword evidence="3 5" id="KW-0378">Hydrolase</keyword>
<dbReference type="GeneID" id="61275952"/>
<evidence type="ECO:0000313" key="11">
    <source>
        <dbReference type="Proteomes" id="UP000284243"/>
    </source>
</evidence>
<evidence type="ECO:0000313" key="7">
    <source>
        <dbReference type="EMBL" id="MCG4961793.1"/>
    </source>
</evidence>
<dbReference type="InterPro" id="IPR005151">
    <property type="entry name" value="Tail-specific_protease"/>
</dbReference>
<comment type="caution">
    <text evidence="8">The sequence shown here is derived from an EMBL/GenBank/DDBJ whole genome shotgun (WGS) entry which is preliminary data.</text>
</comment>
<dbReference type="Pfam" id="PF03572">
    <property type="entry name" value="Peptidase_S41"/>
    <property type="match status" value="1"/>
</dbReference>
<dbReference type="InterPro" id="IPR001478">
    <property type="entry name" value="PDZ"/>
</dbReference>
<dbReference type="InterPro" id="IPR029045">
    <property type="entry name" value="ClpP/crotonase-like_dom_sf"/>
</dbReference>
<comment type="similarity">
    <text evidence="1 5">Belongs to the peptidase S41A family.</text>
</comment>
<evidence type="ECO:0000313" key="9">
    <source>
        <dbReference type="EMBL" id="RGV30025.1"/>
    </source>
</evidence>
<protein>
    <submittedName>
        <fullName evidence="8">S41 family peptidase</fullName>
    </submittedName>
</protein>
<accession>A0A1Y3YNE8</accession>
<dbReference type="Proteomes" id="UP000283426">
    <property type="component" value="Unassembled WGS sequence"/>
</dbReference>
<dbReference type="GO" id="GO:0004175">
    <property type="term" value="F:endopeptidase activity"/>
    <property type="evidence" value="ECO:0007669"/>
    <property type="project" value="TreeGrafter"/>
</dbReference>
<dbReference type="SUPFAM" id="SSF50156">
    <property type="entry name" value="PDZ domain-like"/>
    <property type="match status" value="1"/>
</dbReference>
<dbReference type="Gene3D" id="3.30.750.44">
    <property type="match status" value="1"/>
</dbReference>
<evidence type="ECO:0000256" key="1">
    <source>
        <dbReference type="ARBA" id="ARBA00009179"/>
    </source>
</evidence>
<dbReference type="OMA" id="IQALDYW"/>
<dbReference type="SUPFAM" id="SSF52096">
    <property type="entry name" value="ClpP/crotonase"/>
    <property type="match status" value="1"/>
</dbReference>
<dbReference type="InterPro" id="IPR036034">
    <property type="entry name" value="PDZ_sf"/>
</dbReference>
<reference evidence="7" key="2">
    <citation type="submission" date="2022-01" db="EMBL/GenBank/DDBJ databases">
        <title>Collection of gut derived symbiotic bacterial strains cultured from healthy donors.</title>
        <authorList>
            <person name="Lin H."/>
            <person name="Kohout C."/>
            <person name="Waligurski E."/>
            <person name="Pamer E.G."/>
        </authorList>
    </citation>
    <scope>NUCLEOTIDE SEQUENCE</scope>
    <source>
        <strain evidence="7">DFI.1.149</strain>
    </source>
</reference>
<evidence type="ECO:0000256" key="5">
    <source>
        <dbReference type="RuleBase" id="RU004404"/>
    </source>
</evidence>
<dbReference type="PANTHER" id="PTHR32060:SF30">
    <property type="entry name" value="CARBOXY-TERMINAL PROCESSING PROTEASE CTPA"/>
    <property type="match status" value="1"/>
</dbReference>
<keyword evidence="4 5" id="KW-0720">Serine protease</keyword>
<dbReference type="EMBL" id="JAKNDN010000045">
    <property type="protein sequence ID" value="MCG4961793.1"/>
    <property type="molecule type" value="Genomic_DNA"/>
</dbReference>
<dbReference type="Pfam" id="PF17820">
    <property type="entry name" value="PDZ_6"/>
    <property type="match status" value="1"/>
</dbReference>
<dbReference type="GO" id="GO:0030288">
    <property type="term" value="C:outer membrane-bounded periplasmic space"/>
    <property type="evidence" value="ECO:0007669"/>
    <property type="project" value="TreeGrafter"/>
</dbReference>
<dbReference type="GO" id="GO:0007165">
    <property type="term" value="P:signal transduction"/>
    <property type="evidence" value="ECO:0007669"/>
    <property type="project" value="TreeGrafter"/>
</dbReference>
<organism evidence="8 11">
    <name type="scientific">Odoribacter splanchnicus</name>
    <dbReference type="NCBI Taxonomy" id="28118"/>
    <lineage>
        <taxon>Bacteria</taxon>
        <taxon>Pseudomonadati</taxon>
        <taxon>Bacteroidota</taxon>
        <taxon>Bacteroidia</taxon>
        <taxon>Bacteroidales</taxon>
        <taxon>Odoribacteraceae</taxon>
        <taxon>Odoribacter</taxon>
    </lineage>
</organism>
<dbReference type="GO" id="GO:0008236">
    <property type="term" value="F:serine-type peptidase activity"/>
    <property type="evidence" value="ECO:0007669"/>
    <property type="project" value="UniProtKB-KW"/>
</dbReference>
<keyword evidence="2 5" id="KW-0645">Protease</keyword>
<dbReference type="Proteomes" id="UP001199750">
    <property type="component" value="Unassembled WGS sequence"/>
</dbReference>
<dbReference type="GO" id="GO:0006508">
    <property type="term" value="P:proteolysis"/>
    <property type="evidence" value="ECO:0007669"/>
    <property type="project" value="UniProtKB-KW"/>
</dbReference>
<name>A0A1Y3YNE8_9BACT</name>
<evidence type="ECO:0000256" key="4">
    <source>
        <dbReference type="ARBA" id="ARBA00022825"/>
    </source>
</evidence>
<dbReference type="PROSITE" id="PS50106">
    <property type="entry name" value="PDZ"/>
    <property type="match status" value="1"/>
</dbReference>
<proteinExistence type="inferred from homology"/>
<evidence type="ECO:0000256" key="3">
    <source>
        <dbReference type="ARBA" id="ARBA00022801"/>
    </source>
</evidence>
<evidence type="ECO:0000313" key="8">
    <source>
        <dbReference type="EMBL" id="RGU56284.1"/>
    </source>
</evidence>
<dbReference type="CDD" id="cd07560">
    <property type="entry name" value="Peptidase_S41_CPP"/>
    <property type="match status" value="1"/>
</dbReference>